<evidence type="ECO:0000256" key="2">
    <source>
        <dbReference type="SAM" id="Phobius"/>
    </source>
</evidence>
<keyword evidence="4" id="KW-1185">Reference proteome</keyword>
<organism evidence="3 4">
    <name type="scientific">Streptomyces naganishii JCM 4654</name>
    <dbReference type="NCBI Taxonomy" id="1306179"/>
    <lineage>
        <taxon>Bacteria</taxon>
        <taxon>Bacillati</taxon>
        <taxon>Actinomycetota</taxon>
        <taxon>Actinomycetes</taxon>
        <taxon>Kitasatosporales</taxon>
        <taxon>Streptomycetaceae</taxon>
        <taxon>Streptomyces</taxon>
    </lineage>
</organism>
<dbReference type="EMBL" id="BMVF01000005">
    <property type="protein sequence ID" value="GHD87979.1"/>
    <property type="molecule type" value="Genomic_DNA"/>
</dbReference>
<evidence type="ECO:0000313" key="4">
    <source>
        <dbReference type="Proteomes" id="UP000608955"/>
    </source>
</evidence>
<protein>
    <submittedName>
        <fullName evidence="3">Uncharacterized protein</fullName>
    </submittedName>
</protein>
<comment type="caution">
    <text evidence="3">The sequence shown here is derived from an EMBL/GenBank/DDBJ whole genome shotgun (WGS) entry which is preliminary data.</text>
</comment>
<feature type="region of interest" description="Disordered" evidence="1">
    <location>
        <begin position="1"/>
        <end position="20"/>
    </location>
</feature>
<evidence type="ECO:0000313" key="3">
    <source>
        <dbReference type="EMBL" id="GHD87979.1"/>
    </source>
</evidence>
<keyword evidence="2" id="KW-1133">Transmembrane helix</keyword>
<keyword evidence="2" id="KW-0812">Transmembrane</keyword>
<reference evidence="3" key="2">
    <citation type="submission" date="2020-09" db="EMBL/GenBank/DDBJ databases">
        <authorList>
            <person name="Sun Q."/>
            <person name="Ohkuma M."/>
        </authorList>
    </citation>
    <scope>NUCLEOTIDE SEQUENCE</scope>
    <source>
        <strain evidence="3">JCM 4654</strain>
    </source>
</reference>
<keyword evidence="2" id="KW-0472">Membrane</keyword>
<accession>A0A918Y3J6</accession>
<feature type="transmembrane region" description="Helical" evidence="2">
    <location>
        <begin position="68"/>
        <end position="97"/>
    </location>
</feature>
<evidence type="ECO:0000256" key="1">
    <source>
        <dbReference type="SAM" id="MobiDB-lite"/>
    </source>
</evidence>
<dbReference type="AlphaFoldDB" id="A0A918Y3J6"/>
<sequence>MWNASSDSDTSARGVHATAAAAPTVDSTQAAHLVEQFVELDQGIDGGGCPDGPFLQAATVVAPGGHGIAIASFFLLVISLSALLSCEPCGLLVTYVWGDVRVARDG</sequence>
<gene>
    <name evidence="3" type="ORF">GCM10010508_22170</name>
</gene>
<reference evidence="3" key="1">
    <citation type="journal article" date="2014" name="Int. J. Syst. Evol. Microbiol.">
        <title>Complete genome sequence of Corynebacterium casei LMG S-19264T (=DSM 44701T), isolated from a smear-ripened cheese.</title>
        <authorList>
            <consortium name="US DOE Joint Genome Institute (JGI-PGF)"/>
            <person name="Walter F."/>
            <person name="Albersmeier A."/>
            <person name="Kalinowski J."/>
            <person name="Ruckert C."/>
        </authorList>
    </citation>
    <scope>NUCLEOTIDE SEQUENCE</scope>
    <source>
        <strain evidence="3">JCM 4654</strain>
    </source>
</reference>
<name>A0A918Y3J6_9ACTN</name>
<dbReference type="Proteomes" id="UP000608955">
    <property type="component" value="Unassembled WGS sequence"/>
</dbReference>
<feature type="compositionally biased region" description="Polar residues" evidence="1">
    <location>
        <begin position="1"/>
        <end position="11"/>
    </location>
</feature>
<proteinExistence type="predicted"/>